<comment type="caution">
    <text evidence="6">The sequence shown here is derived from an EMBL/GenBank/DDBJ whole genome shotgun (WGS) entry which is preliminary data.</text>
</comment>
<evidence type="ECO:0000313" key="7">
    <source>
        <dbReference type="Proteomes" id="UP000288983"/>
    </source>
</evidence>
<evidence type="ECO:0000313" key="6">
    <source>
        <dbReference type="EMBL" id="RWU19315.1"/>
    </source>
</evidence>
<evidence type="ECO:0000256" key="4">
    <source>
        <dbReference type="ARBA" id="ARBA00022833"/>
    </source>
</evidence>
<dbReference type="Pfam" id="PF00753">
    <property type="entry name" value="Lactamase_B"/>
    <property type="match status" value="1"/>
</dbReference>
<protein>
    <recommendedName>
        <fullName evidence="5">Metallo-beta-lactamase domain-containing protein</fullName>
    </recommendedName>
</protein>
<dbReference type="InterPro" id="IPR001279">
    <property type="entry name" value="Metallo-B-lactamas"/>
</dbReference>
<evidence type="ECO:0000256" key="3">
    <source>
        <dbReference type="ARBA" id="ARBA00022801"/>
    </source>
</evidence>
<reference evidence="6 7" key="1">
    <citation type="submission" date="2018-06" db="EMBL/GenBank/DDBJ databases">
        <title>Bacteria isolated from soil of Wuhan.</title>
        <authorList>
            <person name="Wei X."/>
            <person name="Chunhua H."/>
        </authorList>
    </citation>
    <scope>NUCLEOTIDE SEQUENCE [LARGE SCALE GENOMIC DNA]</scope>
    <source>
        <strain evidence="7">xwS2</strain>
    </source>
</reference>
<dbReference type="GO" id="GO:0016787">
    <property type="term" value="F:hydrolase activity"/>
    <property type="evidence" value="ECO:0007669"/>
    <property type="project" value="UniProtKB-KW"/>
</dbReference>
<keyword evidence="4" id="KW-0862">Zinc</keyword>
<comment type="similarity">
    <text evidence="1">Belongs to the metallo-beta-lactamase superfamily.</text>
</comment>
<evidence type="ECO:0000256" key="1">
    <source>
        <dbReference type="ARBA" id="ARBA00007749"/>
    </source>
</evidence>
<dbReference type="Proteomes" id="UP000288983">
    <property type="component" value="Unassembled WGS sequence"/>
</dbReference>
<dbReference type="PANTHER" id="PTHR42978:SF6">
    <property type="entry name" value="QUORUM-QUENCHING LACTONASE YTNP-RELATED"/>
    <property type="match status" value="1"/>
</dbReference>
<accession>A0A443ZK57</accession>
<keyword evidence="3" id="KW-0378">Hydrolase</keyword>
<dbReference type="STRING" id="237609.PSAKL28_29970"/>
<dbReference type="AlphaFoldDB" id="A0A443ZK57"/>
<name>A0A443ZK57_9PSED</name>
<dbReference type="GO" id="GO:0046872">
    <property type="term" value="F:metal ion binding"/>
    <property type="evidence" value="ECO:0007669"/>
    <property type="project" value="UniProtKB-KW"/>
</dbReference>
<dbReference type="Gene3D" id="3.60.15.10">
    <property type="entry name" value="Ribonuclease Z/Hydroxyacylglutathione hydrolase-like"/>
    <property type="match status" value="1"/>
</dbReference>
<dbReference type="OrthoDB" id="5443440at2"/>
<evidence type="ECO:0000256" key="2">
    <source>
        <dbReference type="ARBA" id="ARBA00022723"/>
    </source>
</evidence>
<evidence type="ECO:0000259" key="5">
    <source>
        <dbReference type="Pfam" id="PF00753"/>
    </source>
</evidence>
<dbReference type="SUPFAM" id="SSF56281">
    <property type="entry name" value="Metallo-hydrolase/oxidoreductase"/>
    <property type="match status" value="1"/>
</dbReference>
<dbReference type="EMBL" id="QJRG01000048">
    <property type="protein sequence ID" value="RWU19315.1"/>
    <property type="molecule type" value="Genomic_DNA"/>
</dbReference>
<organism evidence="6 7">
    <name type="scientific">Pseudomonas alkylphenolica</name>
    <dbReference type="NCBI Taxonomy" id="237609"/>
    <lineage>
        <taxon>Bacteria</taxon>
        <taxon>Pseudomonadati</taxon>
        <taxon>Pseudomonadota</taxon>
        <taxon>Gammaproteobacteria</taxon>
        <taxon>Pseudomonadales</taxon>
        <taxon>Pseudomonadaceae</taxon>
        <taxon>Pseudomonas</taxon>
    </lineage>
</organism>
<dbReference type="InterPro" id="IPR051013">
    <property type="entry name" value="MBL_superfamily_lactonases"/>
</dbReference>
<gene>
    <name evidence="6" type="ORF">DM813_21815</name>
</gene>
<sequence>MRKPPVTGGVPLTVFCICWPFSVRSTAQGKNAFSEVNGVYRKLFSVTGKARKLDGGTLFGTTPRRIWSEWLSPDNDNQVELASRVLLVQQNGQNILVMAGSDALLAPLAPTCRCQRPAPGLLDSLARLGLAEGDIHAVVLTHLHAMLAPEVRRAVNAGDAPRLLFPAARYLVGRQHWVRASHPHPRDRALFVAPIISQLQSSGRLQVLDENASEVLGEGWRLHVSDGYTPGQLLPEIEMPGGPLIFAGDLVPAMQWLALDLTTAFDRNPECLIDEKEHLLDHLVASGGRLFLPRDPEVALIKVCRNRQSRYQPYDHHAVLHRLDS</sequence>
<dbReference type="PANTHER" id="PTHR42978">
    <property type="entry name" value="QUORUM-QUENCHING LACTONASE YTNP-RELATED-RELATED"/>
    <property type="match status" value="1"/>
</dbReference>
<feature type="domain" description="Metallo-beta-lactamase" evidence="5">
    <location>
        <begin position="83"/>
        <end position="262"/>
    </location>
</feature>
<keyword evidence="2" id="KW-0479">Metal-binding</keyword>
<dbReference type="InterPro" id="IPR036866">
    <property type="entry name" value="RibonucZ/Hydroxyglut_hydro"/>
</dbReference>
<dbReference type="CDD" id="cd16281">
    <property type="entry name" value="metallo-hydrolase-like_MBL-fold"/>
    <property type="match status" value="1"/>
</dbReference>
<proteinExistence type="inferred from homology"/>